<reference evidence="2 3" key="1">
    <citation type="submission" date="2019-08" db="EMBL/GenBank/DDBJ databases">
        <authorList>
            <person name="Dhanesh K."/>
            <person name="Kumar G."/>
            <person name="Sasikala C."/>
            <person name="Venkata Ramana C."/>
        </authorList>
    </citation>
    <scope>NUCLEOTIDE SEQUENCE [LARGE SCALE GENOMIC DNA]</scope>
    <source>
        <strain evidence="2 3">JC645</strain>
    </source>
</reference>
<dbReference type="PANTHER" id="PTHR32305:SF15">
    <property type="entry name" value="PROTEIN RHSA-RELATED"/>
    <property type="match status" value="1"/>
</dbReference>
<dbReference type="PANTHER" id="PTHR32305">
    <property type="match status" value="1"/>
</dbReference>
<dbReference type="EMBL" id="VWOX01000047">
    <property type="protein sequence ID" value="KAA5535423.1"/>
    <property type="molecule type" value="Genomic_DNA"/>
</dbReference>
<accession>A0A5M6CK73</accession>
<gene>
    <name evidence="2" type="ORF">FYK55_28545</name>
</gene>
<feature type="non-terminal residue" evidence="2">
    <location>
        <position position="1"/>
    </location>
</feature>
<dbReference type="NCBIfam" id="TIGR03696">
    <property type="entry name" value="Rhs_assc_core"/>
    <property type="match status" value="1"/>
</dbReference>
<evidence type="ECO:0000313" key="2">
    <source>
        <dbReference type="EMBL" id="KAA5535423.1"/>
    </source>
</evidence>
<dbReference type="InterPro" id="IPR022385">
    <property type="entry name" value="Rhs_assc_core"/>
</dbReference>
<organism evidence="2 3">
    <name type="scientific">Roseiconus nitratireducens</name>
    <dbReference type="NCBI Taxonomy" id="2605748"/>
    <lineage>
        <taxon>Bacteria</taxon>
        <taxon>Pseudomonadati</taxon>
        <taxon>Planctomycetota</taxon>
        <taxon>Planctomycetia</taxon>
        <taxon>Pirellulales</taxon>
        <taxon>Pirellulaceae</taxon>
        <taxon>Roseiconus</taxon>
    </lineage>
</organism>
<feature type="region of interest" description="Disordered" evidence="1">
    <location>
        <begin position="61"/>
        <end position="81"/>
    </location>
</feature>
<dbReference type="RefSeq" id="WP_150080034.1">
    <property type="nucleotide sequence ID" value="NZ_VWOX01000047.1"/>
</dbReference>
<proteinExistence type="predicted"/>
<protein>
    <submittedName>
        <fullName evidence="2">RHS repeat-associated core domain-containing protein</fullName>
    </submittedName>
</protein>
<dbReference type="PRINTS" id="PR00394">
    <property type="entry name" value="RHSPROTEIN"/>
</dbReference>
<sequence length="291" mass="31082">SSDDDNRYTYTGREWDQELELYHFRARMYDPKAGRFIGRDPIGYVGSFLVYENTFQLTNMDPTGYKRTGDDDGDGENDGGSDCFTVSRTPIEPGLGDGSTPNIPTPIPGVSVSVGYSISASGTIAVSICEECCDDGSLVENTKVRATIAVTAEVDLVLGRRIERSFGPLELSGYIGARGALIGRVALSGGGQTDKCNGQDGFDFRVCTNATISGRISGGAMIQASYRWWSYRIGAEVTGSLTAGVKVCMVCNEGGCGLDDADLTSLTYRTGWHACWGACYSGDFISGSIDL</sequence>
<dbReference type="AlphaFoldDB" id="A0A5M6CK73"/>
<comment type="caution">
    <text evidence="2">The sequence shown here is derived from an EMBL/GenBank/DDBJ whole genome shotgun (WGS) entry which is preliminary data.</text>
</comment>
<evidence type="ECO:0000256" key="1">
    <source>
        <dbReference type="SAM" id="MobiDB-lite"/>
    </source>
</evidence>
<name>A0A5M6CK73_9BACT</name>
<evidence type="ECO:0000313" key="3">
    <source>
        <dbReference type="Proteomes" id="UP000324479"/>
    </source>
</evidence>
<dbReference type="Proteomes" id="UP000324479">
    <property type="component" value="Unassembled WGS sequence"/>
</dbReference>
<dbReference type="InterPro" id="IPR050708">
    <property type="entry name" value="T6SS_VgrG/RHS"/>
</dbReference>
<dbReference type="Gene3D" id="2.180.10.10">
    <property type="entry name" value="RHS repeat-associated core"/>
    <property type="match status" value="1"/>
</dbReference>
<keyword evidence="3" id="KW-1185">Reference proteome</keyword>